<dbReference type="RefSeq" id="WP_161411003.1">
    <property type="nucleotide sequence ID" value="NZ_WTUZ01000039.1"/>
</dbReference>
<dbReference type="SUPFAM" id="SSF51735">
    <property type="entry name" value="NAD(P)-binding Rossmann-fold domains"/>
    <property type="match status" value="1"/>
</dbReference>
<dbReference type="PANTHER" id="PTHR43818:SF11">
    <property type="entry name" value="BCDNA.GH03377"/>
    <property type="match status" value="1"/>
</dbReference>
<keyword evidence="1" id="KW-0560">Oxidoreductase</keyword>
<keyword evidence="5" id="KW-1185">Reference proteome</keyword>
<reference evidence="4 5" key="1">
    <citation type="submission" date="2019-12" db="EMBL/GenBank/DDBJ databases">
        <title>Paenibacillus sp. nov. sp. isolated from soil.</title>
        <authorList>
            <person name="Kim J."/>
            <person name="Jeong S.E."/>
            <person name="Jung H.S."/>
            <person name="Jeon C.O."/>
        </authorList>
    </citation>
    <scope>NUCLEOTIDE SEQUENCE [LARGE SCALE GENOMIC DNA]</scope>
    <source>
        <strain evidence="4 5">5J-6</strain>
    </source>
</reference>
<sequence>MANAKIRIGIIGTGIIGKAHLDQYAEIEGAEVVALCDINEQEARRVADKYGVAHVYTDYKELLAREDIDAVDVCLHNNFHAPLTIAALQAGKHVYCEKPIAGSYYDGKAMVDAAKEYGKKLHIQLSTLYKKETKAAKALIDGGQLGKLFHARSNGFRRRGRPFVDGFGTAYFTKKASAGGGALLDMGVYHIAQMLYLLGETEVERVTGKLIQEMEMDEGRRDQSGFDVEELALGFVTLRNGITLDIFEAWAVNLGGVEGSSIIGSKGGIRLPSYHSGEMTSDISFHTTVADIDLDSKIDLNRMDVRFHRMRDNEDAYDSSQKHWIAALQGRVELLPTADIALATMLISEGLYLSDSLGRETTAAEIIAASRSLSIPM</sequence>
<evidence type="ECO:0000259" key="3">
    <source>
        <dbReference type="Pfam" id="PF22725"/>
    </source>
</evidence>
<proteinExistence type="predicted"/>
<dbReference type="InterPro" id="IPR036291">
    <property type="entry name" value="NAD(P)-bd_dom_sf"/>
</dbReference>
<accession>A0A6L8VA94</accession>
<dbReference type="Gene3D" id="3.40.50.720">
    <property type="entry name" value="NAD(P)-binding Rossmann-like Domain"/>
    <property type="match status" value="1"/>
</dbReference>
<dbReference type="Pfam" id="PF01408">
    <property type="entry name" value="GFO_IDH_MocA"/>
    <property type="match status" value="1"/>
</dbReference>
<dbReference type="Pfam" id="PF22725">
    <property type="entry name" value="GFO_IDH_MocA_C3"/>
    <property type="match status" value="1"/>
</dbReference>
<dbReference type="SUPFAM" id="SSF55347">
    <property type="entry name" value="Glyceraldehyde-3-phosphate dehydrogenase-like, C-terminal domain"/>
    <property type="match status" value="1"/>
</dbReference>
<dbReference type="GO" id="GO:0000166">
    <property type="term" value="F:nucleotide binding"/>
    <property type="evidence" value="ECO:0007669"/>
    <property type="project" value="InterPro"/>
</dbReference>
<evidence type="ECO:0000313" key="5">
    <source>
        <dbReference type="Proteomes" id="UP000481087"/>
    </source>
</evidence>
<feature type="domain" description="Gfo/Idh/MocA-like oxidoreductase N-terminal" evidence="2">
    <location>
        <begin position="6"/>
        <end position="123"/>
    </location>
</feature>
<evidence type="ECO:0000256" key="1">
    <source>
        <dbReference type="ARBA" id="ARBA00023002"/>
    </source>
</evidence>
<evidence type="ECO:0000313" key="4">
    <source>
        <dbReference type="EMBL" id="MZQ86612.1"/>
    </source>
</evidence>
<dbReference type="InterPro" id="IPR000683">
    <property type="entry name" value="Gfo/Idh/MocA-like_OxRdtase_N"/>
</dbReference>
<organism evidence="4 5">
    <name type="scientific">Paenibacillus silvestris</name>
    <dbReference type="NCBI Taxonomy" id="2606219"/>
    <lineage>
        <taxon>Bacteria</taxon>
        <taxon>Bacillati</taxon>
        <taxon>Bacillota</taxon>
        <taxon>Bacilli</taxon>
        <taxon>Bacillales</taxon>
        <taxon>Paenibacillaceae</taxon>
        <taxon>Paenibacillus</taxon>
    </lineage>
</organism>
<dbReference type="GO" id="GO:0016491">
    <property type="term" value="F:oxidoreductase activity"/>
    <property type="evidence" value="ECO:0007669"/>
    <property type="project" value="UniProtKB-KW"/>
</dbReference>
<name>A0A6L8VA94_9BACL</name>
<dbReference type="Gene3D" id="3.30.360.10">
    <property type="entry name" value="Dihydrodipicolinate Reductase, domain 2"/>
    <property type="match status" value="1"/>
</dbReference>
<dbReference type="EMBL" id="WTUZ01000039">
    <property type="protein sequence ID" value="MZQ86612.1"/>
    <property type="molecule type" value="Genomic_DNA"/>
</dbReference>
<dbReference type="InterPro" id="IPR050463">
    <property type="entry name" value="Gfo/Idh/MocA_oxidrdct_glycsds"/>
</dbReference>
<feature type="domain" description="GFO/IDH/MocA-like oxidoreductase" evidence="3">
    <location>
        <begin position="134"/>
        <end position="270"/>
    </location>
</feature>
<evidence type="ECO:0000259" key="2">
    <source>
        <dbReference type="Pfam" id="PF01408"/>
    </source>
</evidence>
<gene>
    <name evidence="4" type="ORF">GQF01_31355</name>
</gene>
<comment type="caution">
    <text evidence="4">The sequence shown here is derived from an EMBL/GenBank/DDBJ whole genome shotgun (WGS) entry which is preliminary data.</text>
</comment>
<dbReference type="AlphaFoldDB" id="A0A6L8VA94"/>
<dbReference type="InterPro" id="IPR055170">
    <property type="entry name" value="GFO_IDH_MocA-like_dom"/>
</dbReference>
<protein>
    <submittedName>
        <fullName evidence="4">Gfo/Idh/MocA family oxidoreductase</fullName>
    </submittedName>
</protein>
<dbReference type="Proteomes" id="UP000481087">
    <property type="component" value="Unassembled WGS sequence"/>
</dbReference>
<dbReference type="PANTHER" id="PTHR43818">
    <property type="entry name" value="BCDNA.GH03377"/>
    <property type="match status" value="1"/>
</dbReference>